<accession>A0ABD2PXY9</accession>
<name>A0ABD2PXY9_9PLAT</name>
<reference evidence="1 2" key="1">
    <citation type="submission" date="2024-11" db="EMBL/GenBank/DDBJ databases">
        <title>Adaptive evolution of stress response genes in parasites aligns with host niche diversity.</title>
        <authorList>
            <person name="Hahn C."/>
            <person name="Resl P."/>
        </authorList>
    </citation>
    <scope>NUCLEOTIDE SEQUENCE [LARGE SCALE GENOMIC DNA]</scope>
    <source>
        <strain evidence="1">EGGRZ-B1_66</strain>
        <tissue evidence="1">Body</tissue>
    </source>
</reference>
<organism evidence="1 2">
    <name type="scientific">Cichlidogyrus casuarinus</name>
    <dbReference type="NCBI Taxonomy" id="1844966"/>
    <lineage>
        <taxon>Eukaryota</taxon>
        <taxon>Metazoa</taxon>
        <taxon>Spiralia</taxon>
        <taxon>Lophotrochozoa</taxon>
        <taxon>Platyhelminthes</taxon>
        <taxon>Monogenea</taxon>
        <taxon>Monopisthocotylea</taxon>
        <taxon>Dactylogyridea</taxon>
        <taxon>Ancyrocephalidae</taxon>
        <taxon>Cichlidogyrus</taxon>
    </lineage>
</organism>
<protein>
    <submittedName>
        <fullName evidence="1">Uncharacterized protein</fullName>
    </submittedName>
</protein>
<dbReference type="EMBL" id="JBJKFK010001766">
    <property type="protein sequence ID" value="KAL3312284.1"/>
    <property type="molecule type" value="Genomic_DNA"/>
</dbReference>
<evidence type="ECO:0000313" key="2">
    <source>
        <dbReference type="Proteomes" id="UP001626550"/>
    </source>
</evidence>
<keyword evidence="2" id="KW-1185">Reference proteome</keyword>
<dbReference type="AlphaFoldDB" id="A0ABD2PXY9"/>
<comment type="caution">
    <text evidence="1">The sequence shown here is derived from an EMBL/GenBank/DDBJ whole genome shotgun (WGS) entry which is preliminary data.</text>
</comment>
<gene>
    <name evidence="1" type="ORF">Ciccas_009127</name>
</gene>
<proteinExistence type="predicted"/>
<sequence>MSTCETIAVTDLIQLTAVNGYLRSVVEEFIQFRASLEKLFPAAVNYASDCLHYRRLGLLASVALHRRPVKIQLRFLTRILSLHDRDNYSKGSNTLKLQLYGHFLNVYLRIHTPMMRSQLCEDVKRQCFLSAPYHLRLSTLLKNQPGSFPTEEFRFRQFHRAVFLDNLFIPSNTFDPNRPTAENKEDG</sequence>
<dbReference type="Proteomes" id="UP001626550">
    <property type="component" value="Unassembled WGS sequence"/>
</dbReference>
<evidence type="ECO:0000313" key="1">
    <source>
        <dbReference type="EMBL" id="KAL3312284.1"/>
    </source>
</evidence>